<evidence type="ECO:0000313" key="2">
    <source>
        <dbReference type="Proteomes" id="UP000249008"/>
    </source>
</evidence>
<dbReference type="RefSeq" id="WP_005980851.1">
    <property type="nucleotide sequence ID" value="NZ_CABKNW010000005.1"/>
</dbReference>
<dbReference type="KEGG" id="ful:C4N20_03415"/>
<dbReference type="InterPro" id="IPR037481">
    <property type="entry name" value="LacX"/>
</dbReference>
<gene>
    <name evidence="1" type="ORF">NCTC12112_02566</name>
</gene>
<dbReference type="PANTHER" id="PTHR11122:SF13">
    <property type="entry name" value="GLUCOSE-6-PHOSPHATE 1-EPIMERASE"/>
    <property type="match status" value="1"/>
</dbReference>
<dbReference type="InterPro" id="IPR011013">
    <property type="entry name" value="Gal_mutarotase_sf_dom"/>
</dbReference>
<dbReference type="Proteomes" id="UP000249008">
    <property type="component" value="Chromosome 1"/>
</dbReference>
<name>A0AAX2JE82_9FUSO</name>
<dbReference type="PANTHER" id="PTHR11122">
    <property type="entry name" value="APOSPORY-ASSOCIATED PROTEIN C-RELATED"/>
    <property type="match status" value="1"/>
</dbReference>
<dbReference type="SUPFAM" id="SSF74650">
    <property type="entry name" value="Galactose mutarotase-like"/>
    <property type="match status" value="1"/>
</dbReference>
<organism evidence="1 2">
    <name type="scientific">Fusobacterium ulcerans</name>
    <dbReference type="NCBI Taxonomy" id="861"/>
    <lineage>
        <taxon>Bacteria</taxon>
        <taxon>Fusobacteriati</taxon>
        <taxon>Fusobacteriota</taxon>
        <taxon>Fusobacteriia</taxon>
        <taxon>Fusobacteriales</taxon>
        <taxon>Fusobacteriaceae</taxon>
        <taxon>Fusobacterium</taxon>
    </lineage>
</organism>
<evidence type="ECO:0000313" key="1">
    <source>
        <dbReference type="EMBL" id="SQJ11089.1"/>
    </source>
</evidence>
<dbReference type="Pfam" id="PF01263">
    <property type="entry name" value="Aldose_epim"/>
    <property type="match status" value="1"/>
</dbReference>
<dbReference type="Gene3D" id="2.70.98.10">
    <property type="match status" value="1"/>
</dbReference>
<reference evidence="1 2" key="1">
    <citation type="submission" date="2018-06" db="EMBL/GenBank/DDBJ databases">
        <authorList>
            <consortium name="Pathogen Informatics"/>
            <person name="Doyle S."/>
        </authorList>
    </citation>
    <scope>NUCLEOTIDE SEQUENCE [LARGE SCALE GENOMIC DNA]</scope>
    <source>
        <strain evidence="1 2">NCTC12112</strain>
    </source>
</reference>
<dbReference type="GeneID" id="78453844"/>
<dbReference type="InterPro" id="IPR014718">
    <property type="entry name" value="GH-type_carb-bd"/>
</dbReference>
<protein>
    <submittedName>
        <fullName evidence="1">Aldose 1-epimerase</fullName>
    </submittedName>
</protein>
<sequence length="290" mass="34417">MEVLISNKNLEVKINSFGAELISLKNLDKNIEYMWQKNPQYWNKCSPILFPFVGAIKNNQYFYNGDKYFFFPKHGFARDNEFELLAQQKDCAEFIFRANENTKKIYPFNFNFYIKYILKENSLQIEYKIENLENKKMYFSLGVHPAFNTPLDSNTKYSDYFIEFENQENDDVYFLEDSLFNTDKKKSLLTKNILQLTENIFEDDVLILKNTNSKKVYLKNKNGSFALGFKFEGFKHLAFWNKPNAPYICLEPWNGLPDYKECTGNLEEKADIESIEAKETYTRNIEIEVF</sequence>
<dbReference type="GO" id="GO:0005975">
    <property type="term" value="P:carbohydrate metabolic process"/>
    <property type="evidence" value="ECO:0007669"/>
    <property type="project" value="InterPro"/>
</dbReference>
<dbReference type="GO" id="GO:0030246">
    <property type="term" value="F:carbohydrate binding"/>
    <property type="evidence" value="ECO:0007669"/>
    <property type="project" value="InterPro"/>
</dbReference>
<dbReference type="InterPro" id="IPR008183">
    <property type="entry name" value="Aldose_1/G6P_1-epimerase"/>
</dbReference>
<dbReference type="CDD" id="cd09024">
    <property type="entry name" value="Aldose_epim_lacX"/>
    <property type="match status" value="1"/>
</dbReference>
<dbReference type="GO" id="GO:0016853">
    <property type="term" value="F:isomerase activity"/>
    <property type="evidence" value="ECO:0007669"/>
    <property type="project" value="InterPro"/>
</dbReference>
<dbReference type="AlphaFoldDB" id="A0AAX2JE82"/>
<accession>A0AAX2JE82</accession>
<proteinExistence type="predicted"/>
<dbReference type="EMBL" id="LS483487">
    <property type="protein sequence ID" value="SQJ11089.1"/>
    <property type="molecule type" value="Genomic_DNA"/>
</dbReference>